<evidence type="ECO:0000256" key="4">
    <source>
        <dbReference type="ARBA" id="ARBA00022679"/>
    </source>
</evidence>
<reference evidence="12" key="1">
    <citation type="submission" date="2017-01" db="EMBL/GenBank/DDBJ databases">
        <authorList>
            <person name="Varghese N."/>
            <person name="Submissions S."/>
        </authorList>
    </citation>
    <scope>NUCLEOTIDE SEQUENCE [LARGE SCALE GENOMIC DNA]</scope>
    <source>
        <strain evidence="12">DSM 46698</strain>
    </source>
</reference>
<dbReference type="InterPro" id="IPR003661">
    <property type="entry name" value="HisK_dim/P_dom"/>
</dbReference>
<evidence type="ECO:0000256" key="2">
    <source>
        <dbReference type="ARBA" id="ARBA00012438"/>
    </source>
</evidence>
<name>A0A1N7NKN4_9BACT</name>
<dbReference type="InterPro" id="IPR036097">
    <property type="entry name" value="HisK_dim/P_sf"/>
</dbReference>
<keyword evidence="6" id="KW-0902">Two-component regulatory system</keyword>
<feature type="domain" description="Response regulatory" evidence="10">
    <location>
        <begin position="5"/>
        <end position="120"/>
    </location>
</feature>
<keyword evidence="12" id="KW-1185">Reference proteome</keyword>
<dbReference type="SMART" id="SM00388">
    <property type="entry name" value="HisKA"/>
    <property type="match status" value="1"/>
</dbReference>
<evidence type="ECO:0000256" key="5">
    <source>
        <dbReference type="ARBA" id="ARBA00022777"/>
    </source>
</evidence>
<comment type="catalytic activity">
    <reaction evidence="1">
        <text>ATP + protein L-histidine = ADP + protein N-phospho-L-histidine.</text>
        <dbReference type="EC" id="2.7.13.3"/>
    </reaction>
</comment>
<evidence type="ECO:0000256" key="8">
    <source>
        <dbReference type="SAM" id="Coils"/>
    </source>
</evidence>
<keyword evidence="5 11" id="KW-0418">Kinase</keyword>
<dbReference type="InterPro" id="IPR001789">
    <property type="entry name" value="Sig_transdc_resp-reg_receiver"/>
</dbReference>
<dbReference type="Gene3D" id="3.30.565.10">
    <property type="entry name" value="Histidine kinase-like ATPase, C-terminal domain"/>
    <property type="match status" value="1"/>
</dbReference>
<dbReference type="InterPro" id="IPR036890">
    <property type="entry name" value="HATPase_C_sf"/>
</dbReference>
<dbReference type="SUPFAM" id="SSF55874">
    <property type="entry name" value="ATPase domain of HSP90 chaperone/DNA topoisomerase II/histidine kinase"/>
    <property type="match status" value="1"/>
</dbReference>
<dbReference type="CDD" id="cd17534">
    <property type="entry name" value="REC_DC-like"/>
    <property type="match status" value="1"/>
</dbReference>
<protein>
    <recommendedName>
        <fullName evidence="2">histidine kinase</fullName>
        <ecNumber evidence="2">2.7.13.3</ecNumber>
    </recommendedName>
</protein>
<gene>
    <name evidence="11" type="ORF">SAMN05421761_110120</name>
</gene>
<dbReference type="EC" id="2.7.13.3" evidence="2"/>
<feature type="domain" description="Histidine kinase" evidence="9">
    <location>
        <begin position="174"/>
        <end position="392"/>
    </location>
</feature>
<dbReference type="SMART" id="SM00448">
    <property type="entry name" value="REC"/>
    <property type="match status" value="1"/>
</dbReference>
<dbReference type="Pfam" id="PF00072">
    <property type="entry name" value="Response_reg"/>
    <property type="match status" value="1"/>
</dbReference>
<dbReference type="InterPro" id="IPR050736">
    <property type="entry name" value="Sensor_HK_Regulatory"/>
</dbReference>
<evidence type="ECO:0000259" key="9">
    <source>
        <dbReference type="PROSITE" id="PS50109"/>
    </source>
</evidence>
<dbReference type="EMBL" id="FTOP01000010">
    <property type="protein sequence ID" value="SIS98934.1"/>
    <property type="molecule type" value="Genomic_DNA"/>
</dbReference>
<evidence type="ECO:0000256" key="1">
    <source>
        <dbReference type="ARBA" id="ARBA00000085"/>
    </source>
</evidence>
<keyword evidence="3 7" id="KW-0597">Phosphoprotein</keyword>
<proteinExistence type="predicted"/>
<dbReference type="OrthoDB" id="9766459at2"/>
<dbReference type="InterPro" id="IPR004358">
    <property type="entry name" value="Sig_transdc_His_kin-like_C"/>
</dbReference>
<keyword evidence="8" id="KW-0175">Coiled coil</keyword>
<evidence type="ECO:0000256" key="6">
    <source>
        <dbReference type="ARBA" id="ARBA00023012"/>
    </source>
</evidence>
<evidence type="ECO:0000313" key="12">
    <source>
        <dbReference type="Proteomes" id="UP000186026"/>
    </source>
</evidence>
<dbReference type="GO" id="GO:0000155">
    <property type="term" value="F:phosphorelay sensor kinase activity"/>
    <property type="evidence" value="ECO:0007669"/>
    <property type="project" value="InterPro"/>
</dbReference>
<dbReference type="InterPro" id="IPR003594">
    <property type="entry name" value="HATPase_dom"/>
</dbReference>
<dbReference type="SUPFAM" id="SSF47384">
    <property type="entry name" value="Homodimeric domain of signal transducing histidine kinase"/>
    <property type="match status" value="1"/>
</dbReference>
<dbReference type="AlphaFoldDB" id="A0A1N7NKN4"/>
<dbReference type="CDD" id="cd00075">
    <property type="entry name" value="HATPase"/>
    <property type="match status" value="1"/>
</dbReference>
<dbReference type="STRING" id="529505.SAMN05421761_110120"/>
<dbReference type="PANTHER" id="PTHR43711:SF26">
    <property type="entry name" value="SENSOR HISTIDINE KINASE RCSC"/>
    <property type="match status" value="1"/>
</dbReference>
<evidence type="ECO:0000313" key="11">
    <source>
        <dbReference type="EMBL" id="SIS98934.1"/>
    </source>
</evidence>
<evidence type="ECO:0000256" key="3">
    <source>
        <dbReference type="ARBA" id="ARBA00022553"/>
    </source>
</evidence>
<dbReference type="SUPFAM" id="SSF52172">
    <property type="entry name" value="CheY-like"/>
    <property type="match status" value="1"/>
</dbReference>
<evidence type="ECO:0000256" key="7">
    <source>
        <dbReference type="PROSITE-ProRule" id="PRU00169"/>
    </source>
</evidence>
<dbReference type="CDD" id="cd00082">
    <property type="entry name" value="HisKA"/>
    <property type="match status" value="1"/>
</dbReference>
<keyword evidence="4" id="KW-0808">Transferase</keyword>
<dbReference type="Gene3D" id="3.40.50.2300">
    <property type="match status" value="1"/>
</dbReference>
<accession>A0A1N7NKN4</accession>
<dbReference type="PRINTS" id="PR00344">
    <property type="entry name" value="BCTRLSENSOR"/>
</dbReference>
<feature type="modified residue" description="4-aspartylphosphate" evidence="7">
    <location>
        <position position="55"/>
    </location>
</feature>
<organism evidence="11 12">
    <name type="scientific">Belliella pelovolcani</name>
    <dbReference type="NCBI Taxonomy" id="529505"/>
    <lineage>
        <taxon>Bacteria</taxon>
        <taxon>Pseudomonadati</taxon>
        <taxon>Bacteroidota</taxon>
        <taxon>Cytophagia</taxon>
        <taxon>Cytophagales</taxon>
        <taxon>Cyclobacteriaceae</taxon>
        <taxon>Belliella</taxon>
    </lineage>
</organism>
<dbReference type="Pfam" id="PF00512">
    <property type="entry name" value="HisKA"/>
    <property type="match status" value="1"/>
</dbReference>
<dbReference type="RefSeq" id="WP_076501865.1">
    <property type="nucleotide sequence ID" value="NZ_FTOP01000010.1"/>
</dbReference>
<dbReference type="FunFam" id="3.30.565.10:FF:000006">
    <property type="entry name" value="Sensor histidine kinase WalK"/>
    <property type="match status" value="1"/>
</dbReference>
<dbReference type="PROSITE" id="PS50110">
    <property type="entry name" value="RESPONSE_REGULATORY"/>
    <property type="match status" value="1"/>
</dbReference>
<dbReference type="Proteomes" id="UP000186026">
    <property type="component" value="Unassembled WGS sequence"/>
</dbReference>
<dbReference type="PROSITE" id="PS50109">
    <property type="entry name" value="HIS_KIN"/>
    <property type="match status" value="1"/>
</dbReference>
<dbReference type="PANTHER" id="PTHR43711">
    <property type="entry name" value="TWO-COMPONENT HISTIDINE KINASE"/>
    <property type="match status" value="1"/>
</dbReference>
<evidence type="ECO:0000259" key="10">
    <source>
        <dbReference type="PROSITE" id="PS50110"/>
    </source>
</evidence>
<dbReference type="Pfam" id="PF02518">
    <property type="entry name" value="HATPase_c"/>
    <property type="match status" value="1"/>
</dbReference>
<dbReference type="Gene3D" id="1.10.287.130">
    <property type="match status" value="1"/>
</dbReference>
<dbReference type="InterPro" id="IPR005467">
    <property type="entry name" value="His_kinase_dom"/>
</dbReference>
<sequence>MFPLRILITEDDHVSALLLKKALEKNNHQIIGISDSGEKALEILEEHPADIVMMDINLAGELDGIKTTEIINEKYDIPVVYLSASSDAETLTKVVGTNPSAYVIKPFNIRELNMVIELAIFKDRKEKELQKLNNELEEKVRQRTADLHEANKELTRALEKEREIGELKSRIVLNVSHGFKTPLTSILSSAQLLQMYAEKEHPLKTKIMKHASKIENSVRSLNSLLTSVLFFGKADANKIDYNPKKMFTAAFINEVVDVVKAGAEHDVKINLEIGKIPKTITSDVDLLYQIFENLLSNAVKYSKDGQKVDFKIWEEGGFIKAEIKDQGIGIPKAEHDQLFDRFFRAKNVGIIEGSGLGLSIVKKCIDVLKGDIKFESDAGKGTTFNVTIPYKK</sequence>
<dbReference type="SMART" id="SM00387">
    <property type="entry name" value="HATPase_c"/>
    <property type="match status" value="1"/>
</dbReference>
<dbReference type="InterPro" id="IPR011006">
    <property type="entry name" value="CheY-like_superfamily"/>
</dbReference>
<feature type="coiled-coil region" evidence="8">
    <location>
        <begin position="118"/>
        <end position="153"/>
    </location>
</feature>